<dbReference type="RefSeq" id="WP_125322963.1">
    <property type="nucleotide sequence ID" value="NZ_AP024890.1"/>
</dbReference>
<dbReference type="Proteomes" id="UP000269041">
    <property type="component" value="Unassembled WGS sequence"/>
</dbReference>
<evidence type="ECO:0000313" key="2">
    <source>
        <dbReference type="Proteomes" id="UP000269041"/>
    </source>
</evidence>
<dbReference type="EMBL" id="RSFA01000106">
    <property type="protein sequence ID" value="RSD29824.1"/>
    <property type="molecule type" value="Genomic_DNA"/>
</dbReference>
<dbReference type="Pfam" id="PF22280">
    <property type="entry name" value="VtrC"/>
    <property type="match status" value="1"/>
</dbReference>
<dbReference type="InterPro" id="IPR054526">
    <property type="entry name" value="VtrC-like"/>
</dbReference>
<comment type="caution">
    <text evidence="1">The sequence shown here is derived from an EMBL/GenBank/DDBJ whole genome shotgun (WGS) entry which is preliminary data.</text>
</comment>
<protein>
    <submittedName>
        <fullName evidence="1">Uncharacterized protein</fullName>
    </submittedName>
</protein>
<dbReference type="OrthoDB" id="5867903at2"/>
<gene>
    <name evidence="1" type="ORF">EJA03_17170</name>
</gene>
<accession>A0A427TZ99</accession>
<evidence type="ECO:0000313" key="1">
    <source>
        <dbReference type="EMBL" id="RSD29824.1"/>
    </source>
</evidence>
<sequence length="158" mass="18730">MFYASLIIIACFNILLLVVYGLSEEPGIAYDVEYEVKHMSHDYHGKSKMQLYFHNNEFESKWVVEEIGEDHQPVYFESHSKGEFKKHSRNVYTVRYNEHSSNFLENQRLPDLPISSNFYSAERYLSTRNTVEVKYRSDDYIIIISFLNGGQIMAMKRY</sequence>
<name>A0A427TZ99_9VIBR</name>
<keyword evidence="2" id="KW-1185">Reference proteome</keyword>
<organism evidence="1 2">
    <name type="scientific">Vibrio pectenicida</name>
    <dbReference type="NCBI Taxonomy" id="62763"/>
    <lineage>
        <taxon>Bacteria</taxon>
        <taxon>Pseudomonadati</taxon>
        <taxon>Pseudomonadota</taxon>
        <taxon>Gammaproteobacteria</taxon>
        <taxon>Vibrionales</taxon>
        <taxon>Vibrionaceae</taxon>
        <taxon>Vibrio</taxon>
    </lineage>
</organism>
<reference evidence="1 2" key="1">
    <citation type="submission" date="2018-12" db="EMBL/GenBank/DDBJ databases">
        <title>Genomic taxonomy of the Vibrionaceae family.</title>
        <authorList>
            <person name="Gomez-Gil B."/>
            <person name="Enciso-Ibarra K."/>
        </authorList>
    </citation>
    <scope>NUCLEOTIDE SEQUENCE [LARGE SCALE GENOMIC DNA]</scope>
    <source>
        <strain evidence="1 2">CAIM 594</strain>
    </source>
</reference>
<proteinExistence type="predicted"/>
<dbReference type="AlphaFoldDB" id="A0A427TZ99"/>